<sequence length="76" mass="8101">MATINISDLRPTGSDLFSDSESYMSELGDNELVKVNGGSTLICFRIGYAAARSSQQCAAGIAGAAGAVKRWWDNRK</sequence>
<organism evidence="1 2">
    <name type="scientific">Nostoc commune NIES-4072</name>
    <dbReference type="NCBI Taxonomy" id="2005467"/>
    <lineage>
        <taxon>Bacteria</taxon>
        <taxon>Bacillati</taxon>
        <taxon>Cyanobacteriota</taxon>
        <taxon>Cyanophyceae</taxon>
        <taxon>Nostocales</taxon>
        <taxon>Nostocaceae</taxon>
        <taxon>Nostoc</taxon>
    </lineage>
</organism>
<keyword evidence="2" id="KW-1185">Reference proteome</keyword>
<reference evidence="1 2" key="1">
    <citation type="submission" date="2017-06" db="EMBL/GenBank/DDBJ databases">
        <title>Genome sequencing of cyanobaciteial culture collection at National Institute for Environmental Studies (NIES).</title>
        <authorList>
            <person name="Hirose Y."/>
            <person name="Shimura Y."/>
            <person name="Fujisawa T."/>
            <person name="Nakamura Y."/>
            <person name="Kawachi M."/>
        </authorList>
    </citation>
    <scope>NUCLEOTIDE SEQUENCE [LARGE SCALE GENOMIC DNA]</scope>
    <source>
        <strain evidence="1 2">NIES-4072</strain>
    </source>
</reference>
<dbReference type="AlphaFoldDB" id="A0A2R5FXG0"/>
<evidence type="ECO:0000313" key="1">
    <source>
        <dbReference type="EMBL" id="GBG23437.1"/>
    </source>
</evidence>
<name>A0A2R5FXG0_NOSCO</name>
<dbReference type="Proteomes" id="UP000245124">
    <property type="component" value="Unassembled WGS sequence"/>
</dbReference>
<evidence type="ECO:0000313" key="2">
    <source>
        <dbReference type="Proteomes" id="UP000245124"/>
    </source>
</evidence>
<dbReference type="OrthoDB" id="427149at2"/>
<proteinExistence type="predicted"/>
<protein>
    <submittedName>
        <fullName evidence="1">Uncharacterized protein</fullName>
    </submittedName>
</protein>
<dbReference type="EMBL" id="BDUD01000002">
    <property type="protein sequence ID" value="GBG23437.1"/>
    <property type="molecule type" value="Genomic_DNA"/>
</dbReference>
<dbReference type="RefSeq" id="WP_109013277.1">
    <property type="nucleotide sequence ID" value="NZ_BDUD01000002.1"/>
</dbReference>
<comment type="caution">
    <text evidence="1">The sequence shown here is derived from an EMBL/GenBank/DDBJ whole genome shotgun (WGS) entry which is preliminary data.</text>
</comment>
<accession>A0A2R5FXG0</accession>
<gene>
    <name evidence="1" type="ORF">NIES4072_71490</name>
</gene>